<proteinExistence type="predicted"/>
<protein>
    <submittedName>
        <fullName evidence="2">Uncharacterized protein</fullName>
    </submittedName>
</protein>
<evidence type="ECO:0000313" key="2">
    <source>
        <dbReference type="EMBL" id="KDR84815.1"/>
    </source>
</evidence>
<evidence type="ECO:0000313" key="3">
    <source>
        <dbReference type="Proteomes" id="UP000027222"/>
    </source>
</evidence>
<dbReference type="STRING" id="685588.A0A067TNK0"/>
<dbReference type="OrthoDB" id="6105938at2759"/>
<gene>
    <name evidence="2" type="ORF">GALMADRAFT_233204</name>
</gene>
<keyword evidence="3" id="KW-1185">Reference proteome</keyword>
<feature type="region of interest" description="Disordered" evidence="1">
    <location>
        <begin position="26"/>
        <end position="71"/>
    </location>
</feature>
<dbReference type="EMBL" id="KL142367">
    <property type="protein sequence ID" value="KDR84815.1"/>
    <property type="molecule type" value="Genomic_DNA"/>
</dbReference>
<sequence>MSEDEFDDIPDEFADVQGVDWGQLLAGPSHASYTQSGLAETGYNQPTTPPQPNNPNSSSSYFSDDEDMDSSFLAELDRVEQRIIQASQGTAHSGLPVGGTHEVAVLPLTSRSHRTSCKWQS</sequence>
<dbReference type="Proteomes" id="UP000027222">
    <property type="component" value="Unassembled WGS sequence"/>
</dbReference>
<reference evidence="3" key="1">
    <citation type="journal article" date="2014" name="Proc. Natl. Acad. Sci. U.S.A.">
        <title>Extensive sampling of basidiomycete genomes demonstrates inadequacy of the white-rot/brown-rot paradigm for wood decay fungi.</title>
        <authorList>
            <person name="Riley R."/>
            <person name="Salamov A.A."/>
            <person name="Brown D.W."/>
            <person name="Nagy L.G."/>
            <person name="Floudas D."/>
            <person name="Held B.W."/>
            <person name="Levasseur A."/>
            <person name="Lombard V."/>
            <person name="Morin E."/>
            <person name="Otillar R."/>
            <person name="Lindquist E.A."/>
            <person name="Sun H."/>
            <person name="LaButti K.M."/>
            <person name="Schmutz J."/>
            <person name="Jabbour D."/>
            <person name="Luo H."/>
            <person name="Baker S.E."/>
            <person name="Pisabarro A.G."/>
            <person name="Walton J.D."/>
            <person name="Blanchette R.A."/>
            <person name="Henrissat B."/>
            <person name="Martin F."/>
            <person name="Cullen D."/>
            <person name="Hibbett D.S."/>
            <person name="Grigoriev I.V."/>
        </authorList>
    </citation>
    <scope>NUCLEOTIDE SEQUENCE [LARGE SCALE GENOMIC DNA]</scope>
    <source>
        <strain evidence="3">CBS 339.88</strain>
    </source>
</reference>
<name>A0A067TNK0_GALM3</name>
<organism evidence="2 3">
    <name type="scientific">Galerina marginata (strain CBS 339.88)</name>
    <dbReference type="NCBI Taxonomy" id="685588"/>
    <lineage>
        <taxon>Eukaryota</taxon>
        <taxon>Fungi</taxon>
        <taxon>Dikarya</taxon>
        <taxon>Basidiomycota</taxon>
        <taxon>Agaricomycotina</taxon>
        <taxon>Agaricomycetes</taxon>
        <taxon>Agaricomycetidae</taxon>
        <taxon>Agaricales</taxon>
        <taxon>Agaricineae</taxon>
        <taxon>Strophariaceae</taxon>
        <taxon>Galerina</taxon>
    </lineage>
</organism>
<evidence type="ECO:0000256" key="1">
    <source>
        <dbReference type="SAM" id="MobiDB-lite"/>
    </source>
</evidence>
<accession>A0A067TNK0</accession>
<dbReference type="AlphaFoldDB" id="A0A067TNK0"/>
<dbReference type="HOGENOM" id="CLU_2038237_0_0_1"/>